<dbReference type="GO" id="GO:0000981">
    <property type="term" value="F:DNA-binding transcription factor activity, RNA polymerase II-specific"/>
    <property type="evidence" value="ECO:0007669"/>
    <property type="project" value="InterPro"/>
</dbReference>
<dbReference type="PANTHER" id="PTHR37534">
    <property type="entry name" value="TRANSCRIPTIONAL ACTIVATOR PROTEIN UGA3"/>
    <property type="match status" value="1"/>
</dbReference>
<accession>A0AAJ0CVK9</accession>
<evidence type="ECO:0000256" key="2">
    <source>
        <dbReference type="ARBA" id="ARBA00023242"/>
    </source>
</evidence>
<comment type="subcellular location">
    <subcellularLocation>
        <location evidence="1">Nucleus</location>
    </subcellularLocation>
</comment>
<dbReference type="PANTHER" id="PTHR37534:SF48">
    <property type="entry name" value="FINGER DOMAIN PROTEIN, PUTATIVE-RELATED"/>
    <property type="match status" value="1"/>
</dbReference>
<name>A0AAJ0CVK9_9HYPO</name>
<reference evidence="4" key="1">
    <citation type="submission" date="2023-06" db="EMBL/GenBank/DDBJ databases">
        <title>Conoideocrella luteorostrata (Hypocreales: Clavicipitaceae), a potential biocontrol fungus for elongate hemlock scale in United States Christmas tree production areas.</title>
        <authorList>
            <person name="Barrett H."/>
            <person name="Lovett B."/>
            <person name="Macias A.M."/>
            <person name="Stajich J.E."/>
            <person name="Kasson M.T."/>
        </authorList>
    </citation>
    <scope>NUCLEOTIDE SEQUENCE</scope>
    <source>
        <strain evidence="4">ARSEF 14590</strain>
    </source>
</reference>
<protein>
    <recommendedName>
        <fullName evidence="3">Zn(2)-C6 fungal-type domain-containing protein</fullName>
    </recommendedName>
</protein>
<dbReference type="PROSITE" id="PS50048">
    <property type="entry name" value="ZN2_CY6_FUNGAL_2"/>
    <property type="match status" value="1"/>
</dbReference>
<keyword evidence="2" id="KW-0539">Nucleus</keyword>
<keyword evidence="5" id="KW-1185">Reference proteome</keyword>
<organism evidence="4 5">
    <name type="scientific">Conoideocrella luteorostrata</name>
    <dbReference type="NCBI Taxonomy" id="1105319"/>
    <lineage>
        <taxon>Eukaryota</taxon>
        <taxon>Fungi</taxon>
        <taxon>Dikarya</taxon>
        <taxon>Ascomycota</taxon>
        <taxon>Pezizomycotina</taxon>
        <taxon>Sordariomycetes</taxon>
        <taxon>Hypocreomycetidae</taxon>
        <taxon>Hypocreales</taxon>
        <taxon>Clavicipitaceae</taxon>
        <taxon>Conoideocrella</taxon>
    </lineage>
</organism>
<evidence type="ECO:0000256" key="1">
    <source>
        <dbReference type="ARBA" id="ARBA00004123"/>
    </source>
</evidence>
<evidence type="ECO:0000259" key="3">
    <source>
        <dbReference type="PROSITE" id="PS50048"/>
    </source>
</evidence>
<dbReference type="GO" id="GO:0000976">
    <property type="term" value="F:transcription cis-regulatory region binding"/>
    <property type="evidence" value="ECO:0007669"/>
    <property type="project" value="TreeGrafter"/>
</dbReference>
<evidence type="ECO:0000313" key="4">
    <source>
        <dbReference type="EMBL" id="KAK2609262.1"/>
    </source>
</evidence>
<gene>
    <name evidence="4" type="ORF">QQS21_002197</name>
</gene>
<sequence length="504" mass="56974">MPDGHVTCRRHCWECRRRCVVCDFAEPACKRCSRAGIACPGYGERKPLRYRWLTPGIVTSRGQKANKGILQTNVDDKQPFSDARSSSKFHGAMMFPRYQLTTDLCALGDAVKYFNSCIYHELLPLHELGPNPFVYPIVPSHLQRAATLPNHLRFSLVCTALSHRINRTRHDPHHRHLLQTFYEYRGIVIRSLRDDARLKQSHMSDWFIAGVVSLLLIDLQHGVSTVWQSHIRAVQALITLRGGIEPLARSGKLDSLLLCFIGISVLGNTTCPASDIVLTDQHRKELEFMVDKFGSTTFAFQMCPASLFAEITRINSLRMRARKSHNPSTLQQDMVFEAHSILRRIGDFSPSEWVKSKPSGTSPWQTLGFICKSATALYCILSLQSALLLPCTQHLARLLDEHAQALYALLQEAISVSSIKRLVLWPLIVLGVEAAERDGWHMQIFVRRQLVEMSSYLGSHAPLAAKALLEKFWTSGETKWDLCFDRAYAFAAQFAVDISRISVM</sequence>
<proteinExistence type="predicted"/>
<dbReference type="CDD" id="cd00067">
    <property type="entry name" value="GAL4"/>
    <property type="match status" value="1"/>
</dbReference>
<dbReference type="InterPro" id="IPR001138">
    <property type="entry name" value="Zn2Cys6_DnaBD"/>
</dbReference>
<dbReference type="Proteomes" id="UP001251528">
    <property type="component" value="Unassembled WGS sequence"/>
</dbReference>
<dbReference type="Pfam" id="PF11951">
    <property type="entry name" value="Fungal_trans_2"/>
    <property type="match status" value="1"/>
</dbReference>
<feature type="domain" description="Zn(2)-C6 fungal-type" evidence="3">
    <location>
        <begin position="11"/>
        <end position="39"/>
    </location>
</feature>
<comment type="caution">
    <text evidence="4">The sequence shown here is derived from an EMBL/GenBank/DDBJ whole genome shotgun (WGS) entry which is preliminary data.</text>
</comment>
<evidence type="ECO:0000313" key="5">
    <source>
        <dbReference type="Proteomes" id="UP001251528"/>
    </source>
</evidence>
<dbReference type="GO" id="GO:0005634">
    <property type="term" value="C:nucleus"/>
    <property type="evidence" value="ECO:0007669"/>
    <property type="project" value="UniProtKB-SubCell"/>
</dbReference>
<dbReference type="GO" id="GO:0008270">
    <property type="term" value="F:zinc ion binding"/>
    <property type="evidence" value="ECO:0007669"/>
    <property type="project" value="InterPro"/>
</dbReference>
<dbReference type="InterPro" id="IPR021858">
    <property type="entry name" value="Fun_TF"/>
</dbReference>
<dbReference type="AlphaFoldDB" id="A0AAJ0CVK9"/>
<dbReference type="EMBL" id="JASWJB010000025">
    <property type="protein sequence ID" value="KAK2609262.1"/>
    <property type="molecule type" value="Genomic_DNA"/>
</dbReference>
<dbReference type="GO" id="GO:0045944">
    <property type="term" value="P:positive regulation of transcription by RNA polymerase II"/>
    <property type="evidence" value="ECO:0007669"/>
    <property type="project" value="TreeGrafter"/>
</dbReference>